<organism evidence="1 2">
    <name type="scientific">Panagrolaimus sp. PS1159</name>
    <dbReference type="NCBI Taxonomy" id="55785"/>
    <lineage>
        <taxon>Eukaryota</taxon>
        <taxon>Metazoa</taxon>
        <taxon>Ecdysozoa</taxon>
        <taxon>Nematoda</taxon>
        <taxon>Chromadorea</taxon>
        <taxon>Rhabditida</taxon>
        <taxon>Tylenchina</taxon>
        <taxon>Panagrolaimomorpha</taxon>
        <taxon>Panagrolaimoidea</taxon>
        <taxon>Panagrolaimidae</taxon>
        <taxon>Panagrolaimus</taxon>
    </lineage>
</organism>
<protein>
    <submittedName>
        <fullName evidence="2">Uncharacterized protein</fullName>
    </submittedName>
</protein>
<proteinExistence type="predicted"/>
<reference evidence="2" key="1">
    <citation type="submission" date="2022-11" db="UniProtKB">
        <authorList>
            <consortium name="WormBaseParasite"/>
        </authorList>
    </citation>
    <scope>IDENTIFICATION</scope>
</reference>
<accession>A0AC35G318</accession>
<evidence type="ECO:0000313" key="1">
    <source>
        <dbReference type="Proteomes" id="UP000887580"/>
    </source>
</evidence>
<evidence type="ECO:0000313" key="2">
    <source>
        <dbReference type="WBParaSite" id="PS1159_v2.g23556.t1"/>
    </source>
</evidence>
<name>A0AC35G318_9BILA</name>
<dbReference type="WBParaSite" id="PS1159_v2.g23556.t1">
    <property type="protein sequence ID" value="PS1159_v2.g23556.t1"/>
    <property type="gene ID" value="PS1159_v2.g23556"/>
</dbReference>
<dbReference type="Proteomes" id="UP000887580">
    <property type="component" value="Unplaced"/>
</dbReference>
<sequence length="459" mass="52992">MSNNHCLENNVEDFEDFHNEATRKIVLHVYDDESKEFSSLTTYHGMVRIYNSTNWPSLIFWCLVVTICLILFMVHSGYLLTVYRNRSTFLNSKRIRNNFPKNIKPVFTFCEKDINSSIYSNPFNQSFSCANFFTQIKIDNNQIINCNDVSNYFYSQFGHCFTLNFPTFSFSNKLSVLINRTIFKELAFEVHDKETPSNIFAHGIHVFKGAHLMSQISVATQQFLEKGLWGKCEEVEDDQFYTLEKCQQKCLKDVLLKECKCLPYYFGGNQKSECENKCVQNVLLKMKPCNCSLPCNRIHFSVRETSIAKLIPSLKNYSKITVIFKDKSLLTQNQNQRLITVDLLSFVAGSMGLFLGMSCITLLEVFMYLFKSAWGTMNNARYKAYLSKLLGENVSNFLHTDPDMSRSHEEIVITQTTNPENPELNNLPPVTLQIKQSLTNRNSFESPTTNSLKQSFDAF</sequence>